<dbReference type="EMBL" id="MCGI01000001">
    <property type="protein sequence ID" value="ODM13214.1"/>
    <property type="molecule type" value="Genomic_DNA"/>
</dbReference>
<proteinExistence type="predicted"/>
<dbReference type="InterPro" id="IPR000835">
    <property type="entry name" value="HTH_MarR-typ"/>
</dbReference>
<name>A0A1E3AAG8_9FIRM</name>
<keyword evidence="1" id="KW-0805">Transcription regulation</keyword>
<evidence type="ECO:0000313" key="6">
    <source>
        <dbReference type="EMBL" id="ODM13214.1"/>
    </source>
</evidence>
<dbReference type="AlphaFoldDB" id="A0A1E3AAG8"/>
<accession>A0A1E3AAG8</accession>
<organism evidence="5 7">
    <name type="scientific">Eisenbergiella tayi</name>
    <dbReference type="NCBI Taxonomy" id="1432052"/>
    <lineage>
        <taxon>Bacteria</taxon>
        <taxon>Bacillati</taxon>
        <taxon>Bacillota</taxon>
        <taxon>Clostridia</taxon>
        <taxon>Lachnospirales</taxon>
        <taxon>Lachnospiraceae</taxon>
        <taxon>Eisenbergiella</taxon>
    </lineage>
</organism>
<comment type="caution">
    <text evidence="5">The sequence shown here is derived from an EMBL/GenBank/DDBJ whole genome shotgun (WGS) entry which is preliminary data.</text>
</comment>
<evidence type="ECO:0000256" key="3">
    <source>
        <dbReference type="ARBA" id="ARBA00023163"/>
    </source>
</evidence>
<gene>
    <name evidence="5" type="primary">slyA_3</name>
    <name evidence="6" type="synonym">slyA_1</name>
    <name evidence="6" type="ORF">BEH84_00929</name>
    <name evidence="5" type="ORF">BEI61_01641</name>
</gene>
<feature type="domain" description="HTH marR-type" evidence="4">
    <location>
        <begin position="6"/>
        <end position="141"/>
    </location>
</feature>
<evidence type="ECO:0000259" key="4">
    <source>
        <dbReference type="PROSITE" id="PS50995"/>
    </source>
</evidence>
<dbReference type="RefSeq" id="WP_044972825.1">
    <property type="nucleotide sequence ID" value="NZ_BAABXS010000003.1"/>
</dbReference>
<dbReference type="EMBL" id="MCGH01000002">
    <property type="protein sequence ID" value="ODM05752.1"/>
    <property type="molecule type" value="Genomic_DNA"/>
</dbReference>
<dbReference type="PANTHER" id="PTHR42756">
    <property type="entry name" value="TRANSCRIPTIONAL REGULATOR, MARR"/>
    <property type="match status" value="1"/>
</dbReference>
<reference evidence="7 8" key="1">
    <citation type="submission" date="2016-07" db="EMBL/GenBank/DDBJ databases">
        <title>Characterization of isolates of Eisenbergiella tayi derived from blood cultures, using whole genome sequencing.</title>
        <authorList>
            <person name="Burdz T."/>
            <person name="Wiebe D."/>
            <person name="Huynh C."/>
            <person name="Bernard K."/>
        </authorList>
    </citation>
    <scope>NUCLEOTIDE SEQUENCE [LARGE SCALE GENOMIC DNA]</scope>
    <source>
        <strain evidence="5 7">NML 110608</strain>
        <strain evidence="6 8">NML 120489</strain>
    </source>
</reference>
<dbReference type="Proteomes" id="UP000094067">
    <property type="component" value="Unassembled WGS sequence"/>
</dbReference>
<evidence type="ECO:0000256" key="2">
    <source>
        <dbReference type="ARBA" id="ARBA00023125"/>
    </source>
</evidence>
<dbReference type="PROSITE" id="PS50995">
    <property type="entry name" value="HTH_MARR_2"/>
    <property type="match status" value="1"/>
</dbReference>
<protein>
    <submittedName>
        <fullName evidence="5">Transcriptional regulator SlyA</fullName>
    </submittedName>
</protein>
<dbReference type="Proteomes" id="UP000095003">
    <property type="component" value="Unassembled WGS sequence"/>
</dbReference>
<evidence type="ECO:0000313" key="8">
    <source>
        <dbReference type="Proteomes" id="UP000095003"/>
    </source>
</evidence>
<dbReference type="GO" id="GO:0003677">
    <property type="term" value="F:DNA binding"/>
    <property type="evidence" value="ECO:0007669"/>
    <property type="project" value="UniProtKB-KW"/>
</dbReference>
<dbReference type="Gene3D" id="1.10.10.10">
    <property type="entry name" value="Winged helix-like DNA-binding domain superfamily/Winged helix DNA-binding domain"/>
    <property type="match status" value="1"/>
</dbReference>
<dbReference type="GeneID" id="93299439"/>
<dbReference type="SUPFAM" id="SSF46785">
    <property type="entry name" value="Winged helix' DNA-binding domain"/>
    <property type="match status" value="1"/>
</dbReference>
<keyword evidence="3" id="KW-0804">Transcription</keyword>
<evidence type="ECO:0000256" key="1">
    <source>
        <dbReference type="ARBA" id="ARBA00023015"/>
    </source>
</evidence>
<evidence type="ECO:0000313" key="5">
    <source>
        <dbReference type="EMBL" id="ODM05752.1"/>
    </source>
</evidence>
<dbReference type="SMART" id="SM00347">
    <property type="entry name" value="HTH_MARR"/>
    <property type="match status" value="1"/>
</dbReference>
<keyword evidence="2" id="KW-0238">DNA-binding</keyword>
<dbReference type="GO" id="GO:0003700">
    <property type="term" value="F:DNA-binding transcription factor activity"/>
    <property type="evidence" value="ECO:0007669"/>
    <property type="project" value="InterPro"/>
</dbReference>
<sequence length="161" mass="18631">MEEIREDNILRRMKKLSLLISVKIDQIFMENDLTAAQSEVLIFLLSEEAGQEMFSGDLHMELGISKAAVSMQLKKLRQKGYIILQTSSGDDRLKHIRLTDKARQMKQELDGKMKAFMKGIYRGFSEADYEQLSQLTDRMLENLNAWERTAGERQKIQEATL</sequence>
<dbReference type="InterPro" id="IPR036390">
    <property type="entry name" value="WH_DNA-bd_sf"/>
</dbReference>
<dbReference type="PANTHER" id="PTHR42756:SF1">
    <property type="entry name" value="TRANSCRIPTIONAL REPRESSOR OF EMRAB OPERON"/>
    <property type="match status" value="1"/>
</dbReference>
<dbReference type="InterPro" id="IPR036388">
    <property type="entry name" value="WH-like_DNA-bd_sf"/>
</dbReference>
<dbReference type="Pfam" id="PF12802">
    <property type="entry name" value="MarR_2"/>
    <property type="match status" value="1"/>
</dbReference>
<evidence type="ECO:0000313" key="7">
    <source>
        <dbReference type="Proteomes" id="UP000094067"/>
    </source>
</evidence>